<evidence type="ECO:0000256" key="1">
    <source>
        <dbReference type="SAM" id="MobiDB-lite"/>
    </source>
</evidence>
<protein>
    <recommendedName>
        <fullName evidence="5">Lipoprotein</fullName>
    </recommendedName>
</protein>
<name>A0ABV9G381_9ACTN</name>
<dbReference type="Proteomes" id="UP001595993">
    <property type="component" value="Unassembled WGS sequence"/>
</dbReference>
<accession>A0ABV9G381</accession>
<comment type="caution">
    <text evidence="3">The sequence shown here is derived from an EMBL/GenBank/DDBJ whole genome shotgun (WGS) entry which is preliminary data.</text>
</comment>
<dbReference type="RefSeq" id="WP_381193177.1">
    <property type="nucleotide sequence ID" value="NZ_JBHSFE010000008.1"/>
</dbReference>
<feature type="compositionally biased region" description="Gly residues" evidence="1">
    <location>
        <begin position="277"/>
        <end position="297"/>
    </location>
</feature>
<dbReference type="Gene3D" id="2.50.20.20">
    <property type="match status" value="1"/>
</dbReference>
<feature type="compositionally biased region" description="Basic and acidic residues" evidence="1">
    <location>
        <begin position="32"/>
        <end position="46"/>
    </location>
</feature>
<reference evidence="4" key="1">
    <citation type="journal article" date="2019" name="Int. J. Syst. Evol. Microbiol.">
        <title>The Global Catalogue of Microorganisms (GCM) 10K type strain sequencing project: providing services to taxonomists for standard genome sequencing and annotation.</title>
        <authorList>
            <consortium name="The Broad Institute Genomics Platform"/>
            <consortium name="The Broad Institute Genome Sequencing Center for Infectious Disease"/>
            <person name="Wu L."/>
            <person name="Ma J."/>
        </authorList>
    </citation>
    <scope>NUCLEOTIDE SEQUENCE [LARGE SCALE GENOMIC DNA]</scope>
    <source>
        <strain evidence="4">CGMCC 4.7139</strain>
    </source>
</reference>
<feature type="region of interest" description="Disordered" evidence="1">
    <location>
        <begin position="32"/>
        <end position="57"/>
    </location>
</feature>
<proteinExistence type="predicted"/>
<evidence type="ECO:0008006" key="5">
    <source>
        <dbReference type="Google" id="ProtNLM"/>
    </source>
</evidence>
<dbReference type="PROSITE" id="PS51257">
    <property type="entry name" value="PROKAR_LIPOPROTEIN"/>
    <property type="match status" value="1"/>
</dbReference>
<evidence type="ECO:0000313" key="3">
    <source>
        <dbReference type="EMBL" id="MFC4607993.1"/>
    </source>
</evidence>
<feature type="region of interest" description="Disordered" evidence="1">
    <location>
        <begin position="272"/>
        <end position="317"/>
    </location>
</feature>
<keyword evidence="4" id="KW-1185">Reference proteome</keyword>
<feature type="chain" id="PRO_5046320747" description="Lipoprotein" evidence="2">
    <location>
        <begin position="22"/>
        <end position="317"/>
    </location>
</feature>
<sequence length="317" mass="32876">MAAKRKSLVTAVVFSAATAIAALAGCSNGGDIKAKSASEEKKEQQKQEPAAVSGTAPVDLSGLTADQIADKAVATTRAARSLRMAGHVSSEGERTTVDLAMDNKGACTGKLGLVGTAELRQVNRILYMKADEKFWRASLNEGSSSDPGRERFVELVKDRWIKMPASSARDMGGVCDLKAMLEDRDMNKSDRQGMAKGPDAEVNGLPTTTLVKKKAGGETITLYVAKKGRPYLVRVVKTGGDAPGTMTFSDFDKPVKVVAPTADQVVDLEKLDTGLSAGPGSGTGSGAGSSSGSGLRLGLGLRRLTPVEAAPDAHPGG</sequence>
<evidence type="ECO:0000313" key="4">
    <source>
        <dbReference type="Proteomes" id="UP001595993"/>
    </source>
</evidence>
<feature type="signal peptide" evidence="2">
    <location>
        <begin position="1"/>
        <end position="21"/>
    </location>
</feature>
<evidence type="ECO:0000256" key="2">
    <source>
        <dbReference type="SAM" id="SignalP"/>
    </source>
</evidence>
<keyword evidence="2" id="KW-0732">Signal</keyword>
<organism evidence="3 4">
    <name type="scientific">Streptomyces maoxianensis</name>
    <dbReference type="NCBI Taxonomy" id="1459942"/>
    <lineage>
        <taxon>Bacteria</taxon>
        <taxon>Bacillati</taxon>
        <taxon>Actinomycetota</taxon>
        <taxon>Actinomycetes</taxon>
        <taxon>Kitasatosporales</taxon>
        <taxon>Streptomycetaceae</taxon>
        <taxon>Streptomyces</taxon>
    </lineage>
</organism>
<dbReference type="EMBL" id="JBHSFE010000008">
    <property type="protein sequence ID" value="MFC4607993.1"/>
    <property type="molecule type" value="Genomic_DNA"/>
</dbReference>
<gene>
    <name evidence="3" type="ORF">ACFO9E_09195</name>
</gene>